<gene>
    <name evidence="2" type="ORF">BCR26_16660</name>
</gene>
<dbReference type="Pfam" id="PF14478">
    <property type="entry name" value="DUF4430"/>
    <property type="match status" value="1"/>
</dbReference>
<evidence type="ECO:0000259" key="1">
    <source>
        <dbReference type="Pfam" id="PF14478"/>
    </source>
</evidence>
<dbReference type="AlphaFoldDB" id="A0A1E5KUE8"/>
<keyword evidence="3" id="KW-1185">Reference proteome</keyword>
<dbReference type="RefSeq" id="WP_069699636.1">
    <property type="nucleotide sequence ID" value="NZ_JAGGMA010000054.1"/>
</dbReference>
<dbReference type="InterPro" id="IPR027954">
    <property type="entry name" value="Transcobalamin-like_C"/>
</dbReference>
<protein>
    <recommendedName>
        <fullName evidence="1">Transcobalamin-like C-terminal domain-containing protein</fullName>
    </recommendedName>
</protein>
<name>A0A1E5KUE8_9ENTE</name>
<dbReference type="EMBL" id="MIEK01000048">
    <property type="protein sequence ID" value="OEH81378.1"/>
    <property type="molecule type" value="Genomic_DNA"/>
</dbReference>
<evidence type="ECO:0000313" key="2">
    <source>
        <dbReference type="EMBL" id="OEH81378.1"/>
    </source>
</evidence>
<proteinExistence type="predicted"/>
<dbReference type="PROSITE" id="PS51257">
    <property type="entry name" value="PROKAR_LIPOPROTEIN"/>
    <property type="match status" value="1"/>
</dbReference>
<dbReference type="Proteomes" id="UP000095256">
    <property type="component" value="Unassembled WGS sequence"/>
</dbReference>
<feature type="domain" description="Transcobalamin-like C-terminal" evidence="1">
    <location>
        <begin position="59"/>
        <end position="124"/>
    </location>
</feature>
<dbReference type="Gene3D" id="2.170.130.30">
    <property type="match status" value="1"/>
</dbReference>
<accession>A0A1E5KUE8</accession>
<dbReference type="STRING" id="762845.BCR26_16660"/>
<comment type="caution">
    <text evidence="2">The sequence shown here is derived from an EMBL/GenBank/DDBJ whole genome shotgun (WGS) entry which is preliminary data.</text>
</comment>
<sequence>MKKLIKASIVVAAIFLLTGCGKSNEKQTTEKKEEKISVTVILKEDDKEFDKKELKVKKDESVQNIMEANYKVDMDKEFISGIDGHKQDAGKSKYWLYEVNGKQPDVGATEYFVKDGDKIIWTLNEL</sequence>
<evidence type="ECO:0000313" key="3">
    <source>
        <dbReference type="Proteomes" id="UP000095256"/>
    </source>
</evidence>
<organism evidence="2 3">
    <name type="scientific">Enterococcus rivorum</name>
    <dbReference type="NCBI Taxonomy" id="762845"/>
    <lineage>
        <taxon>Bacteria</taxon>
        <taxon>Bacillati</taxon>
        <taxon>Bacillota</taxon>
        <taxon>Bacilli</taxon>
        <taxon>Lactobacillales</taxon>
        <taxon>Enterococcaceae</taxon>
        <taxon>Enterococcus</taxon>
    </lineage>
</organism>
<dbReference type="OrthoDB" id="2870483at2"/>
<reference evidence="2 3" key="1">
    <citation type="submission" date="2016-09" db="EMBL/GenBank/DDBJ databases">
        <authorList>
            <person name="Capua I."/>
            <person name="De Benedictis P."/>
            <person name="Joannis T."/>
            <person name="Lombin L.H."/>
            <person name="Cattoli G."/>
        </authorList>
    </citation>
    <scope>NUCLEOTIDE SEQUENCE [LARGE SCALE GENOMIC DNA]</scope>
    <source>
        <strain evidence="2 3">LMG 25899</strain>
    </source>
</reference>